<name>A0A7G9R051_9MICO</name>
<keyword evidence="3" id="KW-1185">Reference proteome</keyword>
<dbReference type="Pfam" id="PF01610">
    <property type="entry name" value="DDE_Tnp_ISL3"/>
    <property type="match status" value="1"/>
</dbReference>
<dbReference type="RefSeq" id="WP_187566615.1">
    <property type="nucleotide sequence ID" value="NZ_BMMY01000015.1"/>
</dbReference>
<reference evidence="2 3" key="1">
    <citation type="submission" date="2020-08" db="EMBL/GenBank/DDBJ databases">
        <title>Genome sequence of Phycicoccus endophyticus JCM 31784T.</title>
        <authorList>
            <person name="Hyun D.-W."/>
            <person name="Bae J.-W."/>
        </authorList>
    </citation>
    <scope>NUCLEOTIDE SEQUENCE [LARGE SCALE GENOMIC DNA]</scope>
    <source>
        <strain evidence="2 3">JCM 31784</strain>
    </source>
</reference>
<evidence type="ECO:0000313" key="2">
    <source>
        <dbReference type="EMBL" id="QNN48976.1"/>
    </source>
</evidence>
<gene>
    <name evidence="2" type="ORF">H9L10_11995</name>
</gene>
<feature type="domain" description="Transposase IS204/IS1001/IS1096/IS1165 DDE" evidence="1">
    <location>
        <begin position="8"/>
        <end position="199"/>
    </location>
</feature>
<dbReference type="KEGG" id="pei:H9L10_11995"/>
<organism evidence="2 3">
    <name type="scientific">Phycicoccus endophyticus</name>
    <dbReference type="NCBI Taxonomy" id="1690220"/>
    <lineage>
        <taxon>Bacteria</taxon>
        <taxon>Bacillati</taxon>
        <taxon>Actinomycetota</taxon>
        <taxon>Actinomycetes</taxon>
        <taxon>Micrococcales</taxon>
        <taxon>Intrasporangiaceae</taxon>
        <taxon>Phycicoccus</taxon>
    </lineage>
</organism>
<protein>
    <submittedName>
        <fullName evidence="2">Transposase</fullName>
    </submittedName>
</protein>
<proteinExistence type="predicted"/>
<dbReference type="AlphaFoldDB" id="A0A7G9R051"/>
<accession>A0A7G9R051</accession>
<sequence length="213" mass="24282">MQGGTPTSAPYASGVRAALPHAKIAVDKWHLVALANTMVTEVRQRVTRKRYRRRGTTAEKVWVNRQLLLPGYEHLSLKQRARLTATFASQDPTGEIGAAWGVKERLRLLLGESDWGYLPLARAHRIRHRLYEFYRDAARADMPETTRFATTIETWWPAIHAGLTMNVTNARAEGFNRNIKNTKRVACGFRNLDTYQRRILSTIALTRARRDAA</sequence>
<dbReference type="PANTHER" id="PTHR33498:SF1">
    <property type="entry name" value="TRANSPOSASE FOR INSERTION SEQUENCE ELEMENT IS1557"/>
    <property type="match status" value="1"/>
</dbReference>
<dbReference type="InterPro" id="IPR047951">
    <property type="entry name" value="Transpos_ISL3"/>
</dbReference>
<evidence type="ECO:0000259" key="1">
    <source>
        <dbReference type="Pfam" id="PF01610"/>
    </source>
</evidence>
<dbReference type="Proteomes" id="UP000515976">
    <property type="component" value="Chromosome"/>
</dbReference>
<dbReference type="EMBL" id="CP060712">
    <property type="protein sequence ID" value="QNN48976.1"/>
    <property type="molecule type" value="Genomic_DNA"/>
</dbReference>
<dbReference type="PANTHER" id="PTHR33498">
    <property type="entry name" value="TRANSPOSASE FOR INSERTION SEQUENCE ELEMENT IS1557"/>
    <property type="match status" value="1"/>
</dbReference>
<evidence type="ECO:0000313" key="3">
    <source>
        <dbReference type="Proteomes" id="UP000515976"/>
    </source>
</evidence>
<dbReference type="InterPro" id="IPR002560">
    <property type="entry name" value="Transposase_DDE"/>
</dbReference>